<accession>A0A858R7Q5</accession>
<dbReference type="InterPro" id="IPR006016">
    <property type="entry name" value="UspA"/>
</dbReference>
<dbReference type="Gene3D" id="3.40.50.12370">
    <property type="match status" value="1"/>
</dbReference>
<evidence type="ECO:0000259" key="2">
    <source>
        <dbReference type="Pfam" id="PF00582"/>
    </source>
</evidence>
<dbReference type="PANTHER" id="PTHR46268:SF15">
    <property type="entry name" value="UNIVERSAL STRESS PROTEIN HP_0031"/>
    <property type="match status" value="1"/>
</dbReference>
<proteinExistence type="inferred from homology"/>
<name>A0A858R7Q5_9PROT</name>
<evidence type="ECO:0000313" key="3">
    <source>
        <dbReference type="EMBL" id="QJE73417.1"/>
    </source>
</evidence>
<dbReference type="KEGG" id="acru:HHL28_10225"/>
<dbReference type="CDD" id="cd00293">
    <property type="entry name" value="USP-like"/>
    <property type="match status" value="1"/>
</dbReference>
<dbReference type="SUPFAM" id="SSF52402">
    <property type="entry name" value="Adenine nucleotide alpha hydrolases-like"/>
    <property type="match status" value="2"/>
</dbReference>
<reference evidence="3" key="1">
    <citation type="submission" date="2020-04" db="EMBL/GenBank/DDBJ databases">
        <title>A desert anoxygenic phototrophic bacterium fixes CO2 using RubisCO under aerobic conditions.</title>
        <authorList>
            <person name="Tang K."/>
        </authorList>
    </citation>
    <scope>NUCLEOTIDE SEQUENCE [LARGE SCALE GENOMIC DNA]</scope>
    <source>
        <strain evidence="3">MIMtkB3</strain>
    </source>
</reference>
<keyword evidence="4" id="KW-1185">Reference proteome</keyword>
<comment type="similarity">
    <text evidence="1">Belongs to the universal stress protein A family.</text>
</comment>
<protein>
    <submittedName>
        <fullName evidence="3">Universal stress protein</fullName>
    </submittedName>
</protein>
<dbReference type="AlphaFoldDB" id="A0A858R7Q5"/>
<organism evidence="3 4">
    <name type="scientific">Aerophototrophica crusticola</name>
    <dbReference type="NCBI Taxonomy" id="1709002"/>
    <lineage>
        <taxon>Bacteria</taxon>
        <taxon>Pseudomonadati</taxon>
        <taxon>Pseudomonadota</taxon>
        <taxon>Alphaproteobacteria</taxon>
        <taxon>Rhodospirillales</taxon>
        <taxon>Rhodospirillaceae</taxon>
        <taxon>Aerophototrophica</taxon>
    </lineage>
</organism>
<dbReference type="Proteomes" id="UP000501891">
    <property type="component" value="Chromosome"/>
</dbReference>
<evidence type="ECO:0000256" key="1">
    <source>
        <dbReference type="ARBA" id="ARBA00008791"/>
    </source>
</evidence>
<gene>
    <name evidence="3" type="ORF">HHL28_10225</name>
</gene>
<dbReference type="EMBL" id="CP051775">
    <property type="protein sequence ID" value="QJE73417.1"/>
    <property type="molecule type" value="Genomic_DNA"/>
</dbReference>
<dbReference type="PANTHER" id="PTHR46268">
    <property type="entry name" value="STRESS RESPONSE PROTEIN NHAX"/>
    <property type="match status" value="1"/>
</dbReference>
<feature type="domain" description="UspA" evidence="2">
    <location>
        <begin position="191"/>
        <end position="268"/>
    </location>
</feature>
<evidence type="ECO:0000313" key="4">
    <source>
        <dbReference type="Proteomes" id="UP000501891"/>
    </source>
</evidence>
<sequence length="270" mass="28712">MAVKTILVHLGPDPESPHRLAVAADMARRQDARLLGLYVILPMDVPGVAIGDGLNQARDVAADLADREQAAFEAVCAEHGIRGDFIFELGDAAEHLAEHGRYADLIAVSQDAPRTAFADFHSDLTEYLPFAASAPVLVLPRGFRGPVDTAYVAVAWKSGKEAATAVRNALPLLKEAEQVRVVTVQEQGDDEIRGGGIGRFLAEHGVKVELARITAREGQTGEAILAEAKASGAGLIVMGVYGHNRLRVRILGGVSKYVLGHSPVPLLVSH</sequence>
<dbReference type="Pfam" id="PF00582">
    <property type="entry name" value="Usp"/>
    <property type="match status" value="2"/>
</dbReference>
<feature type="domain" description="UspA" evidence="2">
    <location>
        <begin position="4"/>
        <end position="112"/>
    </location>
</feature>